<evidence type="ECO:0000313" key="2">
    <source>
        <dbReference type="Proteomes" id="UP001162480"/>
    </source>
</evidence>
<gene>
    <name evidence="1" type="ORF">OCTVUL_1B000829</name>
</gene>
<sequence>MLTIRRLPQGVEPVSSEKMFDASLLHQKLCNVCGFIIMQSSSEISMRKSPYQMKLMRCSHVPLEYPFVCHHNEYLTTEIAIIFLKCGLSS</sequence>
<evidence type="ECO:0000313" key="1">
    <source>
        <dbReference type="EMBL" id="CAI9742296.1"/>
    </source>
</evidence>
<dbReference type="AlphaFoldDB" id="A0AA36FKE6"/>
<dbReference type="EMBL" id="OX597840">
    <property type="protein sequence ID" value="CAI9742296.1"/>
    <property type="molecule type" value="Genomic_DNA"/>
</dbReference>
<keyword evidence="2" id="KW-1185">Reference proteome</keyword>
<accession>A0AA36FKE6</accession>
<protein>
    <submittedName>
        <fullName evidence="1">Uncharacterized protein</fullName>
    </submittedName>
</protein>
<name>A0AA36FKE6_OCTVU</name>
<proteinExistence type="predicted"/>
<organism evidence="1 2">
    <name type="scientific">Octopus vulgaris</name>
    <name type="common">Common octopus</name>
    <dbReference type="NCBI Taxonomy" id="6645"/>
    <lineage>
        <taxon>Eukaryota</taxon>
        <taxon>Metazoa</taxon>
        <taxon>Spiralia</taxon>
        <taxon>Lophotrochozoa</taxon>
        <taxon>Mollusca</taxon>
        <taxon>Cephalopoda</taxon>
        <taxon>Coleoidea</taxon>
        <taxon>Octopodiformes</taxon>
        <taxon>Octopoda</taxon>
        <taxon>Incirrata</taxon>
        <taxon>Octopodidae</taxon>
        <taxon>Octopus</taxon>
    </lineage>
</organism>
<reference evidence="1" key="1">
    <citation type="submission" date="2023-08" db="EMBL/GenBank/DDBJ databases">
        <authorList>
            <person name="Alioto T."/>
            <person name="Alioto T."/>
            <person name="Gomez Garrido J."/>
        </authorList>
    </citation>
    <scope>NUCLEOTIDE SEQUENCE</scope>
</reference>
<dbReference type="Proteomes" id="UP001162480">
    <property type="component" value="Chromosome 27"/>
</dbReference>